<dbReference type="InterPro" id="IPR014729">
    <property type="entry name" value="Rossmann-like_a/b/a_fold"/>
</dbReference>
<feature type="domain" description="UspA" evidence="2">
    <location>
        <begin position="185"/>
        <end position="321"/>
    </location>
</feature>
<dbReference type="HOGENOM" id="CLU_049301_2_3_11"/>
<name>E6K0B8_PARDN</name>
<evidence type="ECO:0000313" key="4">
    <source>
        <dbReference type="Proteomes" id="UP000004946"/>
    </source>
</evidence>
<reference evidence="3 4" key="1">
    <citation type="submission" date="2010-12" db="EMBL/GenBank/DDBJ databases">
        <authorList>
            <person name="Muzny D."/>
            <person name="Qin X."/>
            <person name="Buhay C."/>
            <person name="Dugan-Rocha S."/>
            <person name="Ding Y."/>
            <person name="Chen G."/>
            <person name="Hawes A."/>
            <person name="Holder M."/>
            <person name="Jhangiani S."/>
            <person name="Johnson A."/>
            <person name="Khan Z."/>
            <person name="Li Z."/>
            <person name="Liu W."/>
            <person name="Liu X."/>
            <person name="Perez L."/>
            <person name="Shen H."/>
            <person name="Wang Q."/>
            <person name="Watt J."/>
            <person name="Xi L."/>
            <person name="Xin Y."/>
            <person name="Zhou J."/>
            <person name="Deng J."/>
            <person name="Jiang H."/>
            <person name="Liu Y."/>
            <person name="Qu J."/>
            <person name="Song X.-Z."/>
            <person name="Zhang L."/>
            <person name="Villasana D."/>
            <person name="Johnson A."/>
            <person name="Liu J."/>
            <person name="Liyanage D."/>
            <person name="Lorensuhewa L."/>
            <person name="Robinson T."/>
            <person name="Song A."/>
            <person name="Song B.-B."/>
            <person name="Dinh H."/>
            <person name="Thornton R."/>
            <person name="Coyle M."/>
            <person name="Francisco L."/>
            <person name="Jackson L."/>
            <person name="Javaid M."/>
            <person name="Korchina V."/>
            <person name="Kovar C."/>
            <person name="Mata R."/>
            <person name="Mathew T."/>
            <person name="Ngo R."/>
            <person name="Nguyen L."/>
            <person name="Nguyen N."/>
            <person name="Okwuonu G."/>
            <person name="Ongeri F."/>
            <person name="Pham C."/>
            <person name="Simmons D."/>
            <person name="Wilczek-Boney K."/>
            <person name="Hale W."/>
            <person name="Jakkamsetti A."/>
            <person name="Pham P."/>
            <person name="Ruth R."/>
            <person name="San Lucas F."/>
            <person name="Warren J."/>
            <person name="Zhang J."/>
            <person name="Zhao Z."/>
            <person name="Zhou C."/>
            <person name="Zhu D."/>
            <person name="Lee S."/>
            <person name="Bess C."/>
            <person name="Blankenburg K."/>
            <person name="Forbes L."/>
            <person name="Fu Q."/>
            <person name="Gubbala S."/>
            <person name="Hirani K."/>
            <person name="Jayaseelan J.C."/>
            <person name="Lara F."/>
            <person name="Munidasa M."/>
            <person name="Palculict T."/>
            <person name="Patil S."/>
            <person name="Pu L.-L."/>
            <person name="Saada N."/>
            <person name="Tang L."/>
            <person name="Weissenberger G."/>
            <person name="Zhu Y."/>
            <person name="Hemphill L."/>
            <person name="Shang Y."/>
            <person name="Youmans B."/>
            <person name="Ayvaz T."/>
            <person name="Ross M."/>
            <person name="Santibanez J."/>
            <person name="Aqrawi P."/>
            <person name="Gross S."/>
            <person name="Joshi V."/>
            <person name="Fowler G."/>
            <person name="Nazareth L."/>
            <person name="Reid J."/>
            <person name="Worley K."/>
            <person name="Petrosino J."/>
            <person name="Highlander S."/>
            <person name="Gibbs R."/>
        </authorList>
    </citation>
    <scope>NUCLEOTIDE SEQUENCE [LARGE SCALE GENOMIC DNA]</scope>
    <source>
        <strain evidence="3 4">DSM 10105</strain>
    </source>
</reference>
<dbReference type="eggNOG" id="COG0589">
    <property type="taxonomic scope" value="Bacteria"/>
</dbReference>
<dbReference type="PANTHER" id="PTHR46268">
    <property type="entry name" value="STRESS RESPONSE PROTEIN NHAX"/>
    <property type="match status" value="1"/>
</dbReference>
<dbReference type="Proteomes" id="UP000004946">
    <property type="component" value="Chromosome"/>
</dbReference>
<feature type="domain" description="UspA" evidence="2">
    <location>
        <begin position="6"/>
        <end position="142"/>
    </location>
</feature>
<proteinExistence type="inferred from homology"/>
<dbReference type="AlphaFoldDB" id="E6K0B8"/>
<gene>
    <name evidence="3" type="ORF">HMPREF0620_1196</name>
</gene>
<organism evidence="3 4">
    <name type="scientific">Parascardovia denticolens DSM 10105 = JCM 12538</name>
    <dbReference type="NCBI Taxonomy" id="864564"/>
    <lineage>
        <taxon>Bacteria</taxon>
        <taxon>Bacillati</taxon>
        <taxon>Actinomycetota</taxon>
        <taxon>Actinomycetes</taxon>
        <taxon>Bifidobacteriales</taxon>
        <taxon>Bifidobacteriaceae</taxon>
        <taxon>Parascardovia</taxon>
    </lineage>
</organism>
<dbReference type="InterPro" id="IPR006016">
    <property type="entry name" value="UspA"/>
</dbReference>
<evidence type="ECO:0000256" key="1">
    <source>
        <dbReference type="ARBA" id="ARBA00008791"/>
    </source>
</evidence>
<dbReference type="PANTHER" id="PTHR46268:SF6">
    <property type="entry name" value="UNIVERSAL STRESS PROTEIN UP12"/>
    <property type="match status" value="1"/>
</dbReference>
<evidence type="ECO:0000313" key="3">
    <source>
        <dbReference type="EMBL" id="EFT84191.1"/>
    </source>
</evidence>
<dbReference type="RefSeq" id="WP_006289837.1">
    <property type="nucleotide sequence ID" value="NZ_AP012333.1"/>
</dbReference>
<dbReference type="KEGG" id="pdo:PSDT_0471"/>
<dbReference type="Gene3D" id="3.40.50.620">
    <property type="entry name" value="HUPs"/>
    <property type="match status" value="2"/>
</dbReference>
<keyword evidence="4" id="KW-1185">Reference proteome</keyword>
<comment type="similarity">
    <text evidence="1">Belongs to the universal stress protein A family.</text>
</comment>
<dbReference type="PATRIC" id="fig|864564.6.peg.517"/>
<protein>
    <submittedName>
        <fullName evidence="3">Universal stress family protein</fullName>
    </submittedName>
</protein>
<sequence length="321" mass="34751">MELADIVAGVDGSDESFAALHWALQEAVTTGQKVNAVYGWTHSWDMGERPETDAEWAKIHKLITMELDEWATKASAGIEFDRDKLTLTSVHAAGSTALLTLGKNAQQIVVGRRSLNRLARWFLGSMSDSLVEKSSVPVTIVRVDAVPEVDEEESIENALSPNGSDPQLVDELAAESQMLGNTVMPIVVGIDGSPVSQRALAFAAEEAQASGRPLHVLYCWRMKSLAELADRTHAVPSKEEAEGYAQEFVKSEVGRAHLDPAIAVHPHAFHINPVKGLLRASRYANRLIVGSRGLHGLDAMVLGSVSRQLLDSAHCTVTIVH</sequence>
<dbReference type="EMBL" id="AEON01000001">
    <property type="protein sequence ID" value="EFT84191.1"/>
    <property type="molecule type" value="Genomic_DNA"/>
</dbReference>
<dbReference type="Pfam" id="PF00582">
    <property type="entry name" value="Usp"/>
    <property type="match status" value="2"/>
</dbReference>
<comment type="caution">
    <text evidence="3">The sequence shown here is derived from an EMBL/GenBank/DDBJ whole genome shotgun (WGS) entry which is preliminary data.</text>
</comment>
<dbReference type="InterPro" id="IPR006015">
    <property type="entry name" value="Universal_stress_UspA"/>
</dbReference>
<accession>E6K0B8</accession>
<evidence type="ECO:0000259" key="2">
    <source>
        <dbReference type="Pfam" id="PF00582"/>
    </source>
</evidence>
<dbReference type="PRINTS" id="PR01438">
    <property type="entry name" value="UNVRSLSTRESS"/>
</dbReference>
<dbReference type="SUPFAM" id="SSF52402">
    <property type="entry name" value="Adenine nucleotide alpha hydrolases-like"/>
    <property type="match status" value="2"/>
</dbReference>